<feature type="transmembrane region" description="Helical" evidence="5">
    <location>
        <begin position="144"/>
        <end position="163"/>
    </location>
</feature>
<dbReference type="GO" id="GO:0016301">
    <property type="term" value="F:kinase activity"/>
    <property type="evidence" value="ECO:0007669"/>
    <property type="project" value="UniProtKB-KW"/>
</dbReference>
<evidence type="ECO:0000256" key="4">
    <source>
        <dbReference type="SAM" id="MobiDB-lite"/>
    </source>
</evidence>
<keyword evidence="3" id="KW-0902">Two-component regulatory system</keyword>
<dbReference type="OrthoDB" id="3534981at2"/>
<dbReference type="CDD" id="cd16917">
    <property type="entry name" value="HATPase_UhpB-NarQ-NarX-like"/>
    <property type="match status" value="1"/>
</dbReference>
<evidence type="ECO:0000259" key="6">
    <source>
        <dbReference type="Pfam" id="PF02518"/>
    </source>
</evidence>
<gene>
    <name evidence="7" type="ORF">CP968_33260</name>
</gene>
<keyword evidence="5" id="KW-1133">Transmembrane helix</keyword>
<dbReference type="InterPro" id="IPR036890">
    <property type="entry name" value="HATPase_C_sf"/>
</dbReference>
<proteinExistence type="predicted"/>
<dbReference type="AlphaFoldDB" id="A0A5P2UT13"/>
<evidence type="ECO:0000256" key="2">
    <source>
        <dbReference type="ARBA" id="ARBA00022777"/>
    </source>
</evidence>
<dbReference type="KEGG" id="ssub:CP968_33260"/>
<organism evidence="7 8">
    <name type="scientific">Streptomyces subrutilus</name>
    <dbReference type="NCBI Taxonomy" id="36818"/>
    <lineage>
        <taxon>Bacteria</taxon>
        <taxon>Bacillati</taxon>
        <taxon>Actinomycetota</taxon>
        <taxon>Actinomycetes</taxon>
        <taxon>Kitasatosporales</taxon>
        <taxon>Streptomycetaceae</taxon>
        <taxon>Streptomyces</taxon>
    </lineage>
</organism>
<reference evidence="7 8" key="1">
    <citation type="submission" date="2017-09" db="EMBL/GenBank/DDBJ databases">
        <authorList>
            <person name="Lee N."/>
            <person name="Cho B.-K."/>
        </authorList>
    </citation>
    <scope>NUCLEOTIDE SEQUENCE [LARGE SCALE GENOMIC DNA]</scope>
    <source>
        <strain evidence="7 8">ATCC 27467</strain>
    </source>
</reference>
<accession>A0A5P2UT13</accession>
<dbReference type="Proteomes" id="UP000326831">
    <property type="component" value="Chromosome"/>
</dbReference>
<evidence type="ECO:0000313" key="8">
    <source>
        <dbReference type="Proteomes" id="UP000326831"/>
    </source>
</evidence>
<dbReference type="SUPFAM" id="SSF55874">
    <property type="entry name" value="ATPase domain of HSP90 chaperone/DNA topoisomerase II/histidine kinase"/>
    <property type="match status" value="1"/>
</dbReference>
<feature type="transmembrane region" description="Helical" evidence="5">
    <location>
        <begin position="170"/>
        <end position="188"/>
    </location>
</feature>
<dbReference type="GO" id="GO:0000160">
    <property type="term" value="P:phosphorelay signal transduction system"/>
    <property type="evidence" value="ECO:0007669"/>
    <property type="project" value="UniProtKB-KW"/>
</dbReference>
<dbReference type="PANTHER" id="PTHR24421">
    <property type="entry name" value="NITRATE/NITRITE SENSOR PROTEIN NARX-RELATED"/>
    <property type="match status" value="1"/>
</dbReference>
<keyword evidence="8" id="KW-1185">Reference proteome</keyword>
<name>A0A5P2UT13_9ACTN</name>
<feature type="compositionally biased region" description="Gly residues" evidence="4">
    <location>
        <begin position="1"/>
        <end position="16"/>
    </location>
</feature>
<feature type="transmembrane region" description="Helical" evidence="5">
    <location>
        <begin position="90"/>
        <end position="108"/>
    </location>
</feature>
<evidence type="ECO:0000256" key="1">
    <source>
        <dbReference type="ARBA" id="ARBA00022679"/>
    </source>
</evidence>
<dbReference type="Gene3D" id="3.30.565.10">
    <property type="entry name" value="Histidine kinase-like ATPase, C-terminal domain"/>
    <property type="match status" value="1"/>
</dbReference>
<keyword evidence="5" id="KW-0472">Membrane</keyword>
<evidence type="ECO:0000256" key="3">
    <source>
        <dbReference type="ARBA" id="ARBA00023012"/>
    </source>
</evidence>
<dbReference type="EMBL" id="CP023701">
    <property type="protein sequence ID" value="QEU82482.1"/>
    <property type="molecule type" value="Genomic_DNA"/>
</dbReference>
<dbReference type="InterPro" id="IPR050482">
    <property type="entry name" value="Sensor_HK_TwoCompSys"/>
</dbReference>
<feature type="domain" description="Histidine kinase/HSP90-like ATPase" evidence="6">
    <location>
        <begin position="343"/>
        <end position="422"/>
    </location>
</feature>
<keyword evidence="2" id="KW-0418">Kinase</keyword>
<dbReference type="InterPro" id="IPR003594">
    <property type="entry name" value="HATPase_dom"/>
</dbReference>
<feature type="transmembrane region" description="Helical" evidence="5">
    <location>
        <begin position="58"/>
        <end position="78"/>
    </location>
</feature>
<keyword evidence="5" id="KW-0812">Transmembrane</keyword>
<protein>
    <recommendedName>
        <fullName evidence="6">Histidine kinase/HSP90-like ATPase domain-containing protein</fullName>
    </recommendedName>
</protein>
<feature type="region of interest" description="Disordered" evidence="4">
    <location>
        <begin position="1"/>
        <end position="21"/>
    </location>
</feature>
<feature type="transmembrane region" description="Helical" evidence="5">
    <location>
        <begin position="120"/>
        <end position="138"/>
    </location>
</feature>
<sequence length="424" mass="44485">MDAGPWTGGHGRGGWTARGWTQRGYRTPVPCCHGGAMNPPTAPQAAPPESAHDRTRRMLVRALAALRGAQFLLGLVVLPLRGLPERHTGIIVGGYALAAVSAAVMFTLGIRRRTLSPRWIAADVVLAVLYAVVVSRSYPPADAASIGNWVIPPLCGVVVTAAIYGGRYRIPAVAVVVASWVVGAWPALATPSGQELISNTTMMTVFAGVAGLTGSLLLHAAQDADSATARAVAAEHQAARAEERAEQALDFHDSVQVTLDVIAAGTYPAAKNQWLAQREADYLRVLTTSRKHGDRAELATALARMIRDHPAQELIGGGVETRIDVLPTAMGPEVVEAFVKGAREALNNAVKYARTDEICVTAAADGRGGARVAVIDQGIGFDPASRPPGLGTTYSIKRIVDLGGEVVIDSAPGEGTTVELTWTP</sequence>
<evidence type="ECO:0000313" key="7">
    <source>
        <dbReference type="EMBL" id="QEU82482.1"/>
    </source>
</evidence>
<dbReference type="Pfam" id="PF02518">
    <property type="entry name" value="HATPase_c"/>
    <property type="match status" value="1"/>
</dbReference>
<evidence type="ECO:0000256" key="5">
    <source>
        <dbReference type="SAM" id="Phobius"/>
    </source>
</evidence>
<keyword evidence="1" id="KW-0808">Transferase</keyword>
<feature type="transmembrane region" description="Helical" evidence="5">
    <location>
        <begin position="200"/>
        <end position="221"/>
    </location>
</feature>